<sequence length="767" mass="86932">MILKKNICISLFLFLYGLLSGGAQTSGKDHGNWDLLPSPTQIEKEKGYFKLNGPILVGMAQPELKPLAEILVTYVNRIAGSDLKLAQYSEGKAKILLGINEKLNENSYTIKVGKTIEIEGQTYEAVSNAVASLVQLVHGSQTGGTIPKVSISDSPKSNFRSVMLDLARFWHPTETIKETIDLLWLYKIKYLSLHLTDNKRFTFPLEKFSKVNKTHSDGSREFYTKEELRDLVEYAKNRGVTIIPEIEVPGHSGILWSTYPEVFGSVDEQTKEAMPLYVVNMAKESTYAALNGIIKEVAEVFYTSPYIHIGGDEVYLENLKKTPEYKEYTLKHNLQEAANGDANELFCHFINRMNGMVKATGKKTIIWEGFHGTGSKHVTVDKDITIIVWNTTYNHPQNLLDNGYKIINSTWVPWYMVGAMNFAPEIKKAYDWSLTEWSHWQDAIEDIEVKGDEGILGGQISFWEQNHFKVIPVLRKRVPVLATHLWSGSINKSYDSFLETLDNTDQLYSRLFNPVKIEVNGLVHDEDQRFTDKITIAFDSTEEVEFKWKFSNSWSLPNMGKAKTYEGPIDIANGGILTVQAFTASGSPLGHPQQEYYQKIVPAYAYKVYGPISKGVGMGLPDFSELNLVREGVTGFMTNDRLDKINGELFAKVARDGHIDTRFYGLYNPYAVELNGQIYIPGNEDYTLRLTTDDGFANIYIDNKLVAKGSETNKTPQDFNVALSEGKHNLRIEYYYRKIQNQLNIKYKTDKMHGFLPFEKLVAPLEN</sequence>
<dbReference type="PANTHER" id="PTHR22600">
    <property type="entry name" value="BETA-HEXOSAMINIDASE"/>
    <property type="match status" value="1"/>
</dbReference>
<name>A0ABY1L1K8_9FLAO</name>
<comment type="catalytic activity">
    <reaction evidence="1">
        <text>Hydrolysis of terminal non-reducing N-acetyl-D-hexosamine residues in N-acetyl-beta-D-hexosaminides.</text>
        <dbReference type="EC" id="3.2.1.52"/>
    </reaction>
</comment>
<dbReference type="PANTHER" id="PTHR22600:SF57">
    <property type="entry name" value="BETA-N-ACETYLHEXOSAMINIDASE"/>
    <property type="match status" value="1"/>
</dbReference>
<dbReference type="RefSeq" id="WP_076457070.1">
    <property type="nucleotide sequence ID" value="NZ_FTOB01000011.1"/>
</dbReference>
<dbReference type="InterPro" id="IPR015882">
    <property type="entry name" value="HEX_bac_N"/>
</dbReference>
<evidence type="ECO:0000259" key="8">
    <source>
        <dbReference type="Pfam" id="PF02838"/>
    </source>
</evidence>
<evidence type="ECO:0000313" key="9">
    <source>
        <dbReference type="EMBL" id="SIT11439.1"/>
    </source>
</evidence>
<dbReference type="Pfam" id="PF00728">
    <property type="entry name" value="Glyco_hydro_20"/>
    <property type="match status" value="1"/>
</dbReference>
<dbReference type="EMBL" id="FTOB01000011">
    <property type="protein sequence ID" value="SIT11439.1"/>
    <property type="molecule type" value="Genomic_DNA"/>
</dbReference>
<evidence type="ECO:0000256" key="4">
    <source>
        <dbReference type="ARBA" id="ARBA00022801"/>
    </source>
</evidence>
<evidence type="ECO:0000256" key="3">
    <source>
        <dbReference type="ARBA" id="ARBA00012663"/>
    </source>
</evidence>
<evidence type="ECO:0000256" key="1">
    <source>
        <dbReference type="ARBA" id="ARBA00001231"/>
    </source>
</evidence>
<dbReference type="SUPFAM" id="SSF51445">
    <property type="entry name" value="(Trans)glycosidases"/>
    <property type="match status" value="1"/>
</dbReference>
<feature type="domain" description="Beta-hexosaminidase bacterial type N-terminal" evidence="8">
    <location>
        <begin position="34"/>
        <end position="153"/>
    </location>
</feature>
<keyword evidence="4" id="KW-0378">Hydrolase</keyword>
<gene>
    <name evidence="9" type="ORF">SAMN05421766_1115</name>
</gene>
<evidence type="ECO:0000259" key="7">
    <source>
        <dbReference type="Pfam" id="PF00728"/>
    </source>
</evidence>
<dbReference type="Pfam" id="PF02838">
    <property type="entry name" value="Glyco_hydro_20b"/>
    <property type="match status" value="1"/>
</dbReference>
<dbReference type="InterPro" id="IPR017853">
    <property type="entry name" value="GH"/>
</dbReference>
<dbReference type="PRINTS" id="PR00738">
    <property type="entry name" value="GLHYDRLASE20"/>
</dbReference>
<protein>
    <recommendedName>
        <fullName evidence="3">beta-N-acetylhexosaminidase</fullName>
        <ecNumber evidence="3">3.2.1.52</ecNumber>
    </recommendedName>
</protein>
<accession>A0ABY1L1K8</accession>
<organism evidence="9 10">
    <name type="scientific">Zobellia uliginosa</name>
    <dbReference type="NCBI Taxonomy" id="143224"/>
    <lineage>
        <taxon>Bacteria</taxon>
        <taxon>Pseudomonadati</taxon>
        <taxon>Bacteroidota</taxon>
        <taxon>Flavobacteriia</taxon>
        <taxon>Flavobacteriales</taxon>
        <taxon>Flavobacteriaceae</taxon>
        <taxon>Zobellia</taxon>
    </lineage>
</organism>
<comment type="caution">
    <text evidence="9">The sequence shown here is derived from an EMBL/GenBank/DDBJ whole genome shotgun (WGS) entry which is preliminary data.</text>
</comment>
<dbReference type="InterPro" id="IPR015883">
    <property type="entry name" value="Glyco_hydro_20_cat"/>
</dbReference>
<evidence type="ECO:0000256" key="5">
    <source>
        <dbReference type="ARBA" id="ARBA00023295"/>
    </source>
</evidence>
<dbReference type="SUPFAM" id="SSF55545">
    <property type="entry name" value="beta-N-acetylhexosaminidase-like domain"/>
    <property type="match status" value="1"/>
</dbReference>
<dbReference type="Gene3D" id="2.60.120.380">
    <property type="match status" value="1"/>
</dbReference>
<comment type="similarity">
    <text evidence="2">Belongs to the glycosyl hydrolase 20 family.</text>
</comment>
<dbReference type="EC" id="3.2.1.52" evidence="3"/>
<proteinExistence type="inferred from homology"/>
<evidence type="ECO:0000256" key="2">
    <source>
        <dbReference type="ARBA" id="ARBA00006285"/>
    </source>
</evidence>
<dbReference type="Gene3D" id="3.30.379.10">
    <property type="entry name" value="Chitobiase/beta-hexosaminidase domain 2-like"/>
    <property type="match status" value="1"/>
</dbReference>
<evidence type="ECO:0000256" key="6">
    <source>
        <dbReference type="SAM" id="SignalP"/>
    </source>
</evidence>
<dbReference type="Proteomes" id="UP000185728">
    <property type="component" value="Unassembled WGS sequence"/>
</dbReference>
<dbReference type="InterPro" id="IPR025705">
    <property type="entry name" value="Beta_hexosaminidase_sua/sub"/>
</dbReference>
<dbReference type="Gene3D" id="3.20.20.80">
    <property type="entry name" value="Glycosidases"/>
    <property type="match status" value="1"/>
</dbReference>
<reference evidence="9 10" key="1">
    <citation type="submission" date="2017-01" db="EMBL/GenBank/DDBJ databases">
        <authorList>
            <person name="Varghese N."/>
            <person name="Submissions S."/>
        </authorList>
    </citation>
    <scope>NUCLEOTIDE SEQUENCE [LARGE SCALE GENOMIC DNA]</scope>
    <source>
        <strain evidence="9 10">DSM 2061</strain>
    </source>
</reference>
<keyword evidence="5" id="KW-0326">Glycosidase</keyword>
<feature type="domain" description="Glycoside hydrolase family 20 catalytic" evidence="7">
    <location>
        <begin position="159"/>
        <end position="487"/>
    </location>
</feature>
<dbReference type="SUPFAM" id="SSF56988">
    <property type="entry name" value="Anthrax protective antigen"/>
    <property type="match status" value="1"/>
</dbReference>
<feature type="signal peptide" evidence="6">
    <location>
        <begin position="1"/>
        <end position="25"/>
    </location>
</feature>
<evidence type="ECO:0000313" key="10">
    <source>
        <dbReference type="Proteomes" id="UP000185728"/>
    </source>
</evidence>
<keyword evidence="6" id="KW-0732">Signal</keyword>
<dbReference type="InterPro" id="IPR029018">
    <property type="entry name" value="Hex-like_dom2"/>
</dbReference>
<feature type="chain" id="PRO_5047232364" description="beta-N-acetylhexosaminidase" evidence="6">
    <location>
        <begin position="26"/>
        <end position="767"/>
    </location>
</feature>
<keyword evidence="10" id="KW-1185">Reference proteome</keyword>